<evidence type="ECO:0000313" key="3">
    <source>
        <dbReference type="Proteomes" id="UP000001745"/>
    </source>
</evidence>
<dbReference type="eggNOG" id="ENOG502SQJN">
    <property type="taxonomic scope" value="Eukaryota"/>
</dbReference>
<name>B8MUW1_TALSN</name>
<dbReference type="PhylomeDB" id="B8MUW1"/>
<dbReference type="OMA" id="ANELTHC"/>
<dbReference type="PANTHER" id="PTHR38788:SF3">
    <property type="entry name" value="CLR5 DOMAIN-CONTAINING PROTEIN"/>
    <property type="match status" value="1"/>
</dbReference>
<gene>
    <name evidence="2" type="ORF">TSTA_110580</name>
</gene>
<feature type="domain" description="Clr5" evidence="1">
    <location>
        <begin position="137"/>
        <end position="186"/>
    </location>
</feature>
<dbReference type="GeneID" id="8107290"/>
<dbReference type="HOGENOM" id="CLU_448471_0_0_1"/>
<dbReference type="AlphaFoldDB" id="B8MUW1"/>
<keyword evidence="3" id="KW-1185">Reference proteome</keyword>
<dbReference type="InterPro" id="IPR025676">
    <property type="entry name" value="Clr5_dom"/>
</dbReference>
<dbReference type="InParanoid" id="B8MUW1"/>
<sequence length="609" mass="70242">MFFQFQSREMELCAQAGDSLENPVDEIPQWTTSRQDREPLTIWYGAFSNSQPTYAPCNSSWEPQAMPANRSLPCDTDDIPIIPSIVLWGPNLVDLPVLQSPDSRFAGCQPSPLLPNDPGCLLPSPLIRSLSPKQGYSEEEWEAMKETLHRLYMKEGKSLDEVIVIMTLVYHFKATPKMYYWRFRKWPDFQKNAVQAQSVTSKGLRQKPEVLRTRRKEKLREISDFEDLLFQRLAGNIAASTSSSSLSIKSTETYRLQEVVLHSVHNFVFGLFETHRWTADQFSIFPPSGSLDLSRMWQQLADQVFGARVLIRKLEMRHAGQTFRNIFHLLERAAFSPDPAMMVKFWRICLYFMDICASMNNYSLLNSFFQHYRSLLLTRYQENYPLVQLLGALAKVENEAMLRTLQIGYLKSIHSLKSFLRGDHAVVLSMWSNYIKHWGFDSLHPTELAASYRVLLTEADFRLGRCSNLSISVLHQFTYSVFYNLHDDAMSFELAIDLLQRSQEVLSSLHPQWQWGLEAQAFAFASKVVALIYGNQGSRVKAQKYYKEAISLFERGDRECRTRALMLANELTHCMTRWHDVDDAKRLHWNQCLVASTLSEQANTGQGTE</sequence>
<dbReference type="OrthoDB" id="4490540at2759"/>
<dbReference type="RefSeq" id="XP_002488635.1">
    <property type="nucleotide sequence ID" value="XM_002488590.1"/>
</dbReference>
<evidence type="ECO:0000313" key="2">
    <source>
        <dbReference type="EMBL" id="EED11879.1"/>
    </source>
</evidence>
<evidence type="ECO:0000259" key="1">
    <source>
        <dbReference type="Pfam" id="PF14420"/>
    </source>
</evidence>
<organism evidence="2 3">
    <name type="scientific">Talaromyces stipitatus (strain ATCC 10500 / CBS 375.48 / QM 6759 / NRRL 1006)</name>
    <name type="common">Penicillium stipitatum</name>
    <dbReference type="NCBI Taxonomy" id="441959"/>
    <lineage>
        <taxon>Eukaryota</taxon>
        <taxon>Fungi</taxon>
        <taxon>Dikarya</taxon>
        <taxon>Ascomycota</taxon>
        <taxon>Pezizomycotina</taxon>
        <taxon>Eurotiomycetes</taxon>
        <taxon>Eurotiomycetidae</taxon>
        <taxon>Eurotiales</taxon>
        <taxon>Trichocomaceae</taxon>
        <taxon>Talaromyces</taxon>
        <taxon>Talaromyces sect. Talaromyces</taxon>
    </lineage>
</organism>
<dbReference type="EMBL" id="EQ962661">
    <property type="protein sequence ID" value="EED11879.1"/>
    <property type="molecule type" value="Genomic_DNA"/>
</dbReference>
<dbReference type="PANTHER" id="PTHR38788">
    <property type="entry name" value="CLR5 DOMAIN-CONTAINING PROTEIN"/>
    <property type="match status" value="1"/>
</dbReference>
<reference evidence="3" key="1">
    <citation type="journal article" date="2015" name="Genome Announc.">
        <title>Genome sequence of the AIDS-associated pathogen Penicillium marneffei (ATCC18224) and its near taxonomic relative Talaromyces stipitatus (ATCC10500).</title>
        <authorList>
            <person name="Nierman W.C."/>
            <person name="Fedorova-Abrams N.D."/>
            <person name="Andrianopoulos A."/>
        </authorList>
    </citation>
    <scope>NUCLEOTIDE SEQUENCE [LARGE SCALE GENOMIC DNA]</scope>
    <source>
        <strain evidence="3">ATCC 10500 / CBS 375.48 / QM 6759 / NRRL 1006</strain>
    </source>
</reference>
<accession>B8MUW1</accession>
<proteinExistence type="predicted"/>
<dbReference type="Proteomes" id="UP000001745">
    <property type="component" value="Unassembled WGS sequence"/>
</dbReference>
<protein>
    <recommendedName>
        <fullName evidence="1">Clr5 domain-containing protein</fullName>
    </recommendedName>
</protein>
<dbReference type="VEuPathDB" id="FungiDB:TSTA_110580"/>
<dbReference type="Pfam" id="PF14420">
    <property type="entry name" value="Clr5"/>
    <property type="match status" value="1"/>
</dbReference>